<dbReference type="SUPFAM" id="SSF53448">
    <property type="entry name" value="Nucleotide-diphospho-sugar transferases"/>
    <property type="match status" value="1"/>
</dbReference>
<feature type="compositionally biased region" description="Basic and acidic residues" evidence="1">
    <location>
        <begin position="39"/>
        <end position="50"/>
    </location>
</feature>
<feature type="chain" id="PRO_5035420612" description="Nucleotide-diphospho-sugar transferase domain-containing protein" evidence="2">
    <location>
        <begin position="27"/>
        <end position="388"/>
    </location>
</feature>
<evidence type="ECO:0008006" key="5">
    <source>
        <dbReference type="Google" id="ProtNLM"/>
    </source>
</evidence>
<proteinExistence type="predicted"/>
<dbReference type="OrthoDB" id="419694at2759"/>
<dbReference type="InterPro" id="IPR029044">
    <property type="entry name" value="Nucleotide-diphossugar_trans"/>
</dbReference>
<feature type="region of interest" description="Disordered" evidence="1">
    <location>
        <begin position="35"/>
        <end position="58"/>
    </location>
</feature>
<feature type="signal peptide" evidence="2">
    <location>
        <begin position="1"/>
        <end position="26"/>
    </location>
</feature>
<name>A0A8K0MZD3_COCNU</name>
<accession>A0A8K0MZD3</accession>
<dbReference type="PANTHER" id="PTHR35723">
    <property type="entry name" value="POLYPHOSPHATIDYLINOSITOL PHOSPHATASE"/>
    <property type="match status" value="1"/>
</dbReference>
<dbReference type="Proteomes" id="UP000797356">
    <property type="component" value="Chromosome 3"/>
</dbReference>
<evidence type="ECO:0000313" key="3">
    <source>
        <dbReference type="EMBL" id="KAG1335410.1"/>
    </source>
</evidence>
<evidence type="ECO:0000313" key="4">
    <source>
        <dbReference type="Proteomes" id="UP000797356"/>
    </source>
</evidence>
<gene>
    <name evidence="3" type="ORF">COCNU_03G015290</name>
</gene>
<dbReference type="EMBL" id="CM017874">
    <property type="protein sequence ID" value="KAG1335410.1"/>
    <property type="molecule type" value="Genomic_DNA"/>
</dbReference>
<keyword evidence="4" id="KW-1185">Reference proteome</keyword>
<keyword evidence="2" id="KW-0732">Signal</keyword>
<comment type="caution">
    <text evidence="3">The sequence shown here is derived from an EMBL/GenBank/DDBJ whole genome shotgun (WGS) entry which is preliminary data.</text>
</comment>
<evidence type="ECO:0000256" key="1">
    <source>
        <dbReference type="SAM" id="MobiDB-lite"/>
    </source>
</evidence>
<sequence length="388" mass="43727">MGLSRGWRSRYLFFVPLILFLPLILSVSRLHQNSIPQKESTRRPSKKSDHLVLGPAAGQGLPNRLQCQGLKAMNKIRMRRMGQNLQSSGFVSFVTVYTIYNSSLKLDSTCTDVVNVGNISYSKAERSMAILNTFINFVQVSMPSSSVIILTDPASEFSLNRNNAAVVPIQGDYSRGKLMLQRIRSYIAFLEARLAEHLEKLNSFNHYVFTDSDIAVVDDIGHIFQRYPQFHVALTFRNNKDQPLNSGFIAVRGTPDGIYKAKAFLQEVLDVYGSKYMKASRMLGDQLALAWVVKSHVPFSAKKFARHEAFLGEINGASVLFLPCAVYNWTPPEGAGQFHGMPLDVQIVHFKGSRKRLMLESWNFFNSTSNMADMLCLILKSGRTKYDF</sequence>
<reference evidence="3" key="1">
    <citation type="journal article" date="2017" name="Gigascience">
        <title>The genome draft of coconut (Cocos nucifera).</title>
        <authorList>
            <person name="Xiao Y."/>
            <person name="Xu P."/>
            <person name="Fan H."/>
            <person name="Baudouin L."/>
            <person name="Xia W."/>
            <person name="Bocs S."/>
            <person name="Xu J."/>
            <person name="Li Q."/>
            <person name="Guo A."/>
            <person name="Zhou L."/>
            <person name="Li J."/>
            <person name="Wu Y."/>
            <person name="Ma Z."/>
            <person name="Armero A."/>
            <person name="Issali A.E."/>
            <person name="Liu N."/>
            <person name="Peng M."/>
            <person name="Yang Y."/>
        </authorList>
    </citation>
    <scope>NUCLEOTIDE SEQUENCE</scope>
    <source>
        <tissue evidence="3">Spear leaf of Hainan Tall coconut</tissue>
    </source>
</reference>
<dbReference type="AlphaFoldDB" id="A0A8K0MZD3"/>
<protein>
    <recommendedName>
        <fullName evidence="5">Nucleotide-diphospho-sugar transferase domain-containing protein</fullName>
    </recommendedName>
</protein>
<reference evidence="3" key="2">
    <citation type="submission" date="2019-07" db="EMBL/GenBank/DDBJ databases">
        <authorList>
            <person name="Yang Y."/>
            <person name="Bocs S."/>
            <person name="Baudouin L."/>
        </authorList>
    </citation>
    <scope>NUCLEOTIDE SEQUENCE</scope>
    <source>
        <tissue evidence="3">Spear leaf of Hainan Tall coconut</tissue>
    </source>
</reference>
<dbReference type="Gene3D" id="3.90.550.10">
    <property type="entry name" value="Spore Coat Polysaccharide Biosynthesis Protein SpsA, Chain A"/>
    <property type="match status" value="1"/>
</dbReference>
<organism evidence="3 4">
    <name type="scientific">Cocos nucifera</name>
    <name type="common">Coconut palm</name>
    <dbReference type="NCBI Taxonomy" id="13894"/>
    <lineage>
        <taxon>Eukaryota</taxon>
        <taxon>Viridiplantae</taxon>
        <taxon>Streptophyta</taxon>
        <taxon>Embryophyta</taxon>
        <taxon>Tracheophyta</taxon>
        <taxon>Spermatophyta</taxon>
        <taxon>Magnoliopsida</taxon>
        <taxon>Liliopsida</taxon>
        <taxon>Arecaceae</taxon>
        <taxon>Arecoideae</taxon>
        <taxon>Cocoseae</taxon>
        <taxon>Attaleinae</taxon>
        <taxon>Cocos</taxon>
    </lineage>
</organism>
<evidence type="ECO:0000256" key="2">
    <source>
        <dbReference type="SAM" id="SignalP"/>
    </source>
</evidence>